<dbReference type="Gene3D" id="3.30.360.10">
    <property type="entry name" value="Dihydrodipicolinate Reductase, domain 2"/>
    <property type="match status" value="1"/>
</dbReference>
<keyword evidence="3" id="KW-1185">Reference proteome</keyword>
<protein>
    <recommendedName>
        <fullName evidence="1">Gal80p-like C-terminal domain-containing protein</fullName>
    </recommendedName>
</protein>
<name>A0A6A5ZKV0_9PLEO</name>
<reference evidence="2" key="1">
    <citation type="journal article" date="2020" name="Stud. Mycol.">
        <title>101 Dothideomycetes genomes: a test case for predicting lifestyles and emergence of pathogens.</title>
        <authorList>
            <person name="Haridas S."/>
            <person name="Albert R."/>
            <person name="Binder M."/>
            <person name="Bloem J."/>
            <person name="Labutti K."/>
            <person name="Salamov A."/>
            <person name="Andreopoulos B."/>
            <person name="Baker S."/>
            <person name="Barry K."/>
            <person name="Bills G."/>
            <person name="Bluhm B."/>
            <person name="Cannon C."/>
            <person name="Castanera R."/>
            <person name="Culley D."/>
            <person name="Daum C."/>
            <person name="Ezra D."/>
            <person name="Gonzalez J."/>
            <person name="Henrissat B."/>
            <person name="Kuo A."/>
            <person name="Liang C."/>
            <person name="Lipzen A."/>
            <person name="Lutzoni F."/>
            <person name="Magnuson J."/>
            <person name="Mondo S."/>
            <person name="Nolan M."/>
            <person name="Ohm R."/>
            <person name="Pangilinan J."/>
            <person name="Park H.-J."/>
            <person name="Ramirez L."/>
            <person name="Alfaro M."/>
            <person name="Sun H."/>
            <person name="Tritt A."/>
            <person name="Yoshinaga Y."/>
            <person name="Zwiers L.-H."/>
            <person name="Turgeon B."/>
            <person name="Goodwin S."/>
            <person name="Spatafora J."/>
            <person name="Crous P."/>
            <person name="Grigoriev I."/>
        </authorList>
    </citation>
    <scope>NUCLEOTIDE SEQUENCE</scope>
    <source>
        <strain evidence="2">CBS 627.86</strain>
    </source>
</reference>
<gene>
    <name evidence="2" type="ORF">BDV96DRAFT_674058</name>
</gene>
<sequence>MYAYGMGCEPKNPEHMLYGIDEGNGATLVSIPMGHAVDALCHVLGEVETLNALIKNFIPETTLVDKQAKKLVRSRRRRTIMSPSAALL</sequence>
<feature type="domain" description="Gal80p-like C-terminal" evidence="1">
    <location>
        <begin position="9"/>
        <end position="74"/>
    </location>
</feature>
<evidence type="ECO:0000259" key="1">
    <source>
        <dbReference type="Pfam" id="PF22685"/>
    </source>
</evidence>
<dbReference type="OrthoDB" id="64915at2759"/>
<dbReference type="Proteomes" id="UP000799770">
    <property type="component" value="Unassembled WGS sequence"/>
</dbReference>
<dbReference type="Pfam" id="PF22685">
    <property type="entry name" value="Gal80p_C-like"/>
    <property type="match status" value="1"/>
</dbReference>
<dbReference type="AlphaFoldDB" id="A0A6A5ZKV0"/>
<proteinExistence type="predicted"/>
<accession>A0A6A5ZKV0</accession>
<dbReference type="InterPro" id="IPR055080">
    <property type="entry name" value="Gal80p-like_C"/>
</dbReference>
<evidence type="ECO:0000313" key="2">
    <source>
        <dbReference type="EMBL" id="KAF2119905.1"/>
    </source>
</evidence>
<dbReference type="EMBL" id="ML977314">
    <property type="protein sequence ID" value="KAF2119905.1"/>
    <property type="molecule type" value="Genomic_DNA"/>
</dbReference>
<organism evidence="2 3">
    <name type="scientific">Lophiotrema nucula</name>
    <dbReference type="NCBI Taxonomy" id="690887"/>
    <lineage>
        <taxon>Eukaryota</taxon>
        <taxon>Fungi</taxon>
        <taxon>Dikarya</taxon>
        <taxon>Ascomycota</taxon>
        <taxon>Pezizomycotina</taxon>
        <taxon>Dothideomycetes</taxon>
        <taxon>Pleosporomycetidae</taxon>
        <taxon>Pleosporales</taxon>
        <taxon>Lophiotremataceae</taxon>
        <taxon>Lophiotrema</taxon>
    </lineage>
</organism>
<evidence type="ECO:0000313" key="3">
    <source>
        <dbReference type="Proteomes" id="UP000799770"/>
    </source>
</evidence>